<dbReference type="AlphaFoldDB" id="A0A7W6EHI3"/>
<protein>
    <submittedName>
        <fullName evidence="1">ElaB/YqjD/DUF883 family membrane-anchored ribosome-binding protein</fullName>
    </submittedName>
</protein>
<keyword evidence="2" id="KW-1185">Reference proteome</keyword>
<dbReference type="RefSeq" id="WP_183752284.1">
    <property type="nucleotide sequence ID" value="NZ_JACICC010000004.1"/>
</dbReference>
<sequence>MAEKSESIINSEIETLRNEIKSLTDSVADVVRRQTDHARDNVKGFTDTVSSAAHSASQTGHRLAADAQEAVGNATSKVEACIERNPVQSVLVAAGVGFVLGLLSRR</sequence>
<dbReference type="Proteomes" id="UP000537592">
    <property type="component" value="Unassembled WGS sequence"/>
</dbReference>
<dbReference type="GO" id="GO:0043022">
    <property type="term" value="F:ribosome binding"/>
    <property type="evidence" value="ECO:0007669"/>
    <property type="project" value="InterPro"/>
</dbReference>
<accession>A0A7W6EHI3</accession>
<organism evidence="1 2">
    <name type="scientific">Pseudochelatococcus contaminans</name>
    <dbReference type="NCBI Taxonomy" id="1538103"/>
    <lineage>
        <taxon>Bacteria</taxon>
        <taxon>Pseudomonadati</taxon>
        <taxon>Pseudomonadota</taxon>
        <taxon>Alphaproteobacteria</taxon>
        <taxon>Hyphomicrobiales</taxon>
        <taxon>Chelatococcaceae</taxon>
        <taxon>Pseudochelatococcus</taxon>
    </lineage>
</organism>
<proteinExistence type="predicted"/>
<dbReference type="PANTHER" id="PTHR35893:SF3">
    <property type="entry name" value="INNER MEMBRANE PROTEIN"/>
    <property type="match status" value="1"/>
</dbReference>
<dbReference type="EMBL" id="JACICC010000004">
    <property type="protein sequence ID" value="MBB3809797.1"/>
    <property type="molecule type" value="Genomic_DNA"/>
</dbReference>
<comment type="caution">
    <text evidence="1">The sequence shown here is derived from an EMBL/GenBank/DDBJ whole genome shotgun (WGS) entry which is preliminary data.</text>
</comment>
<evidence type="ECO:0000313" key="1">
    <source>
        <dbReference type="EMBL" id="MBB3809797.1"/>
    </source>
</evidence>
<dbReference type="InterPro" id="IPR010279">
    <property type="entry name" value="YqjD/ElaB"/>
</dbReference>
<evidence type="ECO:0000313" key="2">
    <source>
        <dbReference type="Proteomes" id="UP000537592"/>
    </source>
</evidence>
<gene>
    <name evidence="1" type="ORF">FHS81_001885</name>
</gene>
<name>A0A7W6EHI3_9HYPH</name>
<reference evidence="1 2" key="1">
    <citation type="submission" date="2020-08" db="EMBL/GenBank/DDBJ databases">
        <title>Genomic Encyclopedia of Type Strains, Phase IV (KMG-IV): sequencing the most valuable type-strain genomes for metagenomic binning, comparative biology and taxonomic classification.</title>
        <authorList>
            <person name="Goeker M."/>
        </authorList>
    </citation>
    <scope>NUCLEOTIDE SEQUENCE [LARGE SCALE GENOMIC DNA]</scope>
    <source>
        <strain evidence="1 2">DSM 28760</strain>
    </source>
</reference>
<dbReference type="PANTHER" id="PTHR35893">
    <property type="entry name" value="INNER MEMBRANE PROTEIN-RELATED"/>
    <property type="match status" value="1"/>
</dbReference>